<dbReference type="InterPro" id="IPR036890">
    <property type="entry name" value="HATPase_C_sf"/>
</dbReference>
<dbReference type="AlphaFoldDB" id="K9VZA7"/>
<keyword evidence="10" id="KW-0902">Two-component regulatory system</keyword>
<evidence type="ECO:0000256" key="1">
    <source>
        <dbReference type="ARBA" id="ARBA00000085"/>
    </source>
</evidence>
<dbReference type="InterPro" id="IPR000700">
    <property type="entry name" value="PAS-assoc_C"/>
</dbReference>
<dbReference type="Proteomes" id="UP000010472">
    <property type="component" value="Chromosome"/>
</dbReference>
<dbReference type="SMART" id="SM00387">
    <property type="entry name" value="HATPase_c"/>
    <property type="match status" value="1"/>
</dbReference>
<accession>K9VZA7</accession>
<evidence type="ECO:0000256" key="4">
    <source>
        <dbReference type="ARBA" id="ARBA00022475"/>
    </source>
</evidence>
<evidence type="ECO:0000256" key="12">
    <source>
        <dbReference type="SAM" id="Coils"/>
    </source>
</evidence>
<dbReference type="SMART" id="SM00091">
    <property type="entry name" value="PAS"/>
    <property type="match status" value="1"/>
</dbReference>
<dbReference type="CDD" id="cd00082">
    <property type="entry name" value="HisKA"/>
    <property type="match status" value="1"/>
</dbReference>
<dbReference type="NCBIfam" id="TIGR00229">
    <property type="entry name" value="sensory_box"/>
    <property type="match status" value="1"/>
</dbReference>
<sequence length="430" mass="49076">MVVSPQHSFPMKEEDYSKERLIRELATARRRIVELEALENRLKQVEKELQQERDLVGNLLDTTDSLINNFVGAVLDIANTLVVVLDPQGRILNCNPTFANTTLYSLADIKNKYLWEVFDISENLGQLQAVFRKIKAKSTGNARECVWKRKDGKYRYISWSHINIQNPDGSVAYILGSGVDVTEQKLAEAEIIKSLQKEKELNELKSSFISIASHEFRNPLTAILMSAEILENFSSQLSEKRKIEEFYRIKNTIKSLTKLMDDILVISRAESRFQQFNPSWLDLKKLCNEIVEEIQRSTSSKHKIVFTSKGKFNLCYIDETLLQHILINLLSNAIKYSPEEGMIYFELEGQDEEVMFKITDSGIGIPVEDQKLLFTSFHRARNVRKIQGTGLGLSIVKKMVELHGGQISFESQVGVGTTFTVSLPLTMNNE</sequence>
<dbReference type="Pfam" id="PF13426">
    <property type="entry name" value="PAS_9"/>
    <property type="match status" value="1"/>
</dbReference>
<dbReference type="InterPro" id="IPR003661">
    <property type="entry name" value="HisK_dim/P_dom"/>
</dbReference>
<comment type="subcellular location">
    <subcellularLocation>
        <location evidence="2">Cell membrane</location>
    </subcellularLocation>
</comment>
<dbReference type="SMART" id="SM00388">
    <property type="entry name" value="HisKA"/>
    <property type="match status" value="1"/>
</dbReference>
<evidence type="ECO:0000313" key="15">
    <source>
        <dbReference type="EMBL" id="AFZ12879.1"/>
    </source>
</evidence>
<keyword evidence="4" id="KW-1003">Cell membrane</keyword>
<keyword evidence="12" id="KW-0175">Coiled coil</keyword>
<evidence type="ECO:0000313" key="16">
    <source>
        <dbReference type="Proteomes" id="UP000010472"/>
    </source>
</evidence>
<keyword evidence="11" id="KW-0472">Membrane</keyword>
<evidence type="ECO:0000256" key="8">
    <source>
        <dbReference type="ARBA" id="ARBA00022777"/>
    </source>
</evidence>
<dbReference type="SUPFAM" id="SSF55785">
    <property type="entry name" value="PYP-like sensor domain (PAS domain)"/>
    <property type="match status" value="1"/>
</dbReference>
<dbReference type="EC" id="2.7.13.3" evidence="3"/>
<keyword evidence="6" id="KW-0808">Transferase</keyword>
<dbReference type="InterPro" id="IPR004358">
    <property type="entry name" value="Sig_transdc_His_kin-like_C"/>
</dbReference>
<dbReference type="GO" id="GO:0000155">
    <property type="term" value="F:phosphorelay sensor kinase activity"/>
    <property type="evidence" value="ECO:0007669"/>
    <property type="project" value="InterPro"/>
</dbReference>
<feature type="domain" description="Histidine kinase" evidence="13">
    <location>
        <begin position="211"/>
        <end position="427"/>
    </location>
</feature>
<dbReference type="FunFam" id="3.30.565.10:FF:000023">
    <property type="entry name" value="PAS domain-containing sensor histidine kinase"/>
    <property type="match status" value="1"/>
</dbReference>
<evidence type="ECO:0000256" key="10">
    <source>
        <dbReference type="ARBA" id="ARBA00023012"/>
    </source>
</evidence>
<dbReference type="GO" id="GO:0005886">
    <property type="term" value="C:plasma membrane"/>
    <property type="evidence" value="ECO:0007669"/>
    <property type="project" value="UniProtKB-SubCell"/>
</dbReference>
<evidence type="ECO:0000256" key="11">
    <source>
        <dbReference type="ARBA" id="ARBA00023136"/>
    </source>
</evidence>
<dbReference type="SUPFAM" id="SSF55874">
    <property type="entry name" value="ATPase domain of HSP90 chaperone/DNA topoisomerase II/histidine kinase"/>
    <property type="match status" value="1"/>
</dbReference>
<dbReference type="CDD" id="cd00075">
    <property type="entry name" value="HATPase"/>
    <property type="match status" value="1"/>
</dbReference>
<keyword evidence="8 15" id="KW-0418">Kinase</keyword>
<comment type="catalytic activity">
    <reaction evidence="1">
        <text>ATP + protein L-histidine = ADP + protein N-phospho-L-histidine.</text>
        <dbReference type="EC" id="2.7.13.3"/>
    </reaction>
</comment>
<dbReference type="GO" id="GO:0005524">
    <property type="term" value="F:ATP binding"/>
    <property type="evidence" value="ECO:0007669"/>
    <property type="project" value="UniProtKB-KW"/>
</dbReference>
<evidence type="ECO:0000256" key="3">
    <source>
        <dbReference type="ARBA" id="ARBA00012438"/>
    </source>
</evidence>
<dbReference type="InterPro" id="IPR035965">
    <property type="entry name" value="PAS-like_dom_sf"/>
</dbReference>
<dbReference type="KEGG" id="cep:Cri9333_2000"/>
<keyword evidence="16" id="KW-1185">Reference proteome</keyword>
<evidence type="ECO:0000256" key="6">
    <source>
        <dbReference type="ARBA" id="ARBA00022679"/>
    </source>
</evidence>
<dbReference type="InterPro" id="IPR005467">
    <property type="entry name" value="His_kinase_dom"/>
</dbReference>
<dbReference type="Pfam" id="PF00512">
    <property type="entry name" value="HisKA"/>
    <property type="match status" value="1"/>
</dbReference>
<dbReference type="Pfam" id="PF02518">
    <property type="entry name" value="HATPase_c"/>
    <property type="match status" value="1"/>
</dbReference>
<evidence type="ECO:0000256" key="9">
    <source>
        <dbReference type="ARBA" id="ARBA00022840"/>
    </source>
</evidence>
<dbReference type="InterPro" id="IPR003594">
    <property type="entry name" value="HATPase_dom"/>
</dbReference>
<dbReference type="CDD" id="cd00130">
    <property type="entry name" value="PAS"/>
    <property type="match status" value="1"/>
</dbReference>
<reference evidence="15 16" key="1">
    <citation type="submission" date="2012-06" db="EMBL/GenBank/DDBJ databases">
        <title>Finished chromosome of genome of Crinalium epipsammum PCC 9333.</title>
        <authorList>
            <consortium name="US DOE Joint Genome Institute"/>
            <person name="Gugger M."/>
            <person name="Coursin T."/>
            <person name="Rippka R."/>
            <person name="Tandeau De Marsac N."/>
            <person name="Huntemann M."/>
            <person name="Wei C.-L."/>
            <person name="Han J."/>
            <person name="Detter J.C."/>
            <person name="Han C."/>
            <person name="Tapia R."/>
            <person name="Davenport K."/>
            <person name="Daligault H."/>
            <person name="Erkkila T."/>
            <person name="Gu W."/>
            <person name="Munk A.C.C."/>
            <person name="Teshima H."/>
            <person name="Xu Y."/>
            <person name="Chain P."/>
            <person name="Chen A."/>
            <person name="Krypides N."/>
            <person name="Mavromatis K."/>
            <person name="Markowitz V."/>
            <person name="Szeto E."/>
            <person name="Ivanova N."/>
            <person name="Mikhailova N."/>
            <person name="Ovchinnikova G."/>
            <person name="Pagani I."/>
            <person name="Pati A."/>
            <person name="Goodwin L."/>
            <person name="Peters L."/>
            <person name="Pitluck S."/>
            <person name="Woyke T."/>
            <person name="Kerfeld C."/>
        </authorList>
    </citation>
    <scope>NUCLEOTIDE SEQUENCE [LARGE SCALE GENOMIC DNA]</scope>
    <source>
        <strain evidence="15 16">PCC 9333</strain>
    </source>
</reference>
<evidence type="ECO:0000259" key="13">
    <source>
        <dbReference type="PROSITE" id="PS50109"/>
    </source>
</evidence>
<dbReference type="PANTHER" id="PTHR43711">
    <property type="entry name" value="TWO-COMPONENT HISTIDINE KINASE"/>
    <property type="match status" value="1"/>
</dbReference>
<dbReference type="Gene3D" id="3.30.565.10">
    <property type="entry name" value="Histidine kinase-like ATPase, C-terminal domain"/>
    <property type="match status" value="1"/>
</dbReference>
<dbReference type="PROSITE" id="PS50109">
    <property type="entry name" value="HIS_KIN"/>
    <property type="match status" value="1"/>
</dbReference>
<organism evidence="15 16">
    <name type="scientific">Crinalium epipsammum PCC 9333</name>
    <dbReference type="NCBI Taxonomy" id="1173022"/>
    <lineage>
        <taxon>Bacteria</taxon>
        <taxon>Bacillati</taxon>
        <taxon>Cyanobacteriota</taxon>
        <taxon>Cyanophyceae</taxon>
        <taxon>Gomontiellales</taxon>
        <taxon>Gomontiellaceae</taxon>
        <taxon>Crinalium</taxon>
    </lineage>
</organism>
<dbReference type="eggNOG" id="COG2205">
    <property type="taxonomic scope" value="Bacteria"/>
</dbReference>
<dbReference type="InterPro" id="IPR036097">
    <property type="entry name" value="HisK_dim/P_sf"/>
</dbReference>
<dbReference type="InterPro" id="IPR000014">
    <property type="entry name" value="PAS"/>
</dbReference>
<dbReference type="Gene3D" id="1.10.287.130">
    <property type="match status" value="1"/>
</dbReference>
<dbReference type="PATRIC" id="fig|1173022.3.peg.2161"/>
<evidence type="ECO:0000256" key="5">
    <source>
        <dbReference type="ARBA" id="ARBA00022553"/>
    </source>
</evidence>
<evidence type="ECO:0000259" key="14">
    <source>
        <dbReference type="PROSITE" id="PS50113"/>
    </source>
</evidence>
<dbReference type="PROSITE" id="PS50113">
    <property type="entry name" value="PAC"/>
    <property type="match status" value="1"/>
</dbReference>
<gene>
    <name evidence="15" type="ORF">Cri9333_2000</name>
</gene>
<protein>
    <recommendedName>
        <fullName evidence="3">histidine kinase</fullName>
        <ecNumber evidence="3">2.7.13.3</ecNumber>
    </recommendedName>
</protein>
<name>K9VZA7_9CYAN</name>
<keyword evidence="5" id="KW-0597">Phosphoprotein</keyword>
<feature type="domain" description="PAC" evidence="14">
    <location>
        <begin position="141"/>
        <end position="193"/>
    </location>
</feature>
<dbReference type="PANTHER" id="PTHR43711:SF26">
    <property type="entry name" value="SENSOR HISTIDINE KINASE RCSC"/>
    <property type="match status" value="1"/>
</dbReference>
<dbReference type="EMBL" id="CP003620">
    <property type="protein sequence ID" value="AFZ12879.1"/>
    <property type="molecule type" value="Genomic_DNA"/>
</dbReference>
<dbReference type="HOGENOM" id="CLU_000445_89_2_3"/>
<dbReference type="Gene3D" id="3.30.450.20">
    <property type="entry name" value="PAS domain"/>
    <property type="match status" value="1"/>
</dbReference>
<dbReference type="InterPro" id="IPR050736">
    <property type="entry name" value="Sensor_HK_Regulatory"/>
</dbReference>
<dbReference type="SUPFAM" id="SSF47384">
    <property type="entry name" value="Homodimeric domain of signal transducing histidine kinase"/>
    <property type="match status" value="1"/>
</dbReference>
<proteinExistence type="predicted"/>
<feature type="coiled-coil region" evidence="12">
    <location>
        <begin position="18"/>
        <end position="62"/>
    </location>
</feature>
<dbReference type="PRINTS" id="PR00344">
    <property type="entry name" value="BCTRLSENSOR"/>
</dbReference>
<evidence type="ECO:0000256" key="2">
    <source>
        <dbReference type="ARBA" id="ARBA00004236"/>
    </source>
</evidence>
<evidence type="ECO:0000256" key="7">
    <source>
        <dbReference type="ARBA" id="ARBA00022741"/>
    </source>
</evidence>
<dbReference type="STRING" id="1173022.Cri9333_2000"/>
<keyword evidence="9" id="KW-0067">ATP-binding</keyword>
<keyword evidence="7" id="KW-0547">Nucleotide-binding</keyword>